<dbReference type="InterPro" id="IPR017853">
    <property type="entry name" value="GH"/>
</dbReference>
<protein>
    <recommendedName>
        <fullName evidence="14">glucan 1,3-beta-glucosidase</fullName>
        <ecNumber evidence="14">3.2.1.58</ecNumber>
    </recommendedName>
    <alternativeName>
        <fullName evidence="15">Exo-1,3-beta-glucanase D</fullName>
    </alternativeName>
</protein>
<feature type="region of interest" description="Disordered" evidence="16">
    <location>
        <begin position="1"/>
        <end position="49"/>
    </location>
</feature>
<keyword evidence="9" id="KW-0325">Glycoprotein</keyword>
<keyword evidence="5" id="KW-0378">Hydrolase</keyword>
<evidence type="ECO:0000313" key="21">
    <source>
        <dbReference type="Proteomes" id="UP001295794"/>
    </source>
</evidence>
<proteinExistence type="inferred from homology"/>
<keyword evidence="6" id="KW-0735">Signal-anchor</keyword>
<keyword evidence="7 17" id="KW-1133">Transmembrane helix</keyword>
<feature type="region of interest" description="Disordered" evidence="16">
    <location>
        <begin position="63"/>
        <end position="121"/>
    </location>
</feature>
<accession>A0AAD2I121</accession>
<dbReference type="PANTHER" id="PTHR31297:SF34">
    <property type="entry name" value="GLUCAN 1,3-BETA-GLUCOSIDASE 2"/>
    <property type="match status" value="1"/>
</dbReference>
<dbReference type="EMBL" id="CAVNYO010000480">
    <property type="protein sequence ID" value="CAK5284478.1"/>
    <property type="molecule type" value="Genomic_DNA"/>
</dbReference>
<keyword evidence="11" id="KW-0961">Cell wall biogenesis/degradation</keyword>
<comment type="catalytic activity">
    <reaction evidence="12">
        <text>Successive hydrolysis of beta-D-glucose units from the non-reducing ends of (1-&gt;3)-beta-D-glucans, releasing alpha-glucose.</text>
        <dbReference type="EC" id="3.2.1.58"/>
    </reaction>
</comment>
<keyword evidence="3" id="KW-1003">Cell membrane</keyword>
<feature type="region of interest" description="Disordered" evidence="16">
    <location>
        <begin position="204"/>
        <end position="227"/>
    </location>
</feature>
<feature type="compositionally biased region" description="Low complexity" evidence="16">
    <location>
        <begin position="29"/>
        <end position="49"/>
    </location>
</feature>
<dbReference type="GO" id="GO:0005576">
    <property type="term" value="C:extracellular region"/>
    <property type="evidence" value="ECO:0007669"/>
    <property type="project" value="TreeGrafter"/>
</dbReference>
<dbReference type="GO" id="GO:0009251">
    <property type="term" value="P:glucan catabolic process"/>
    <property type="evidence" value="ECO:0007669"/>
    <property type="project" value="TreeGrafter"/>
</dbReference>
<keyword evidence="4 17" id="KW-0812">Transmembrane</keyword>
<sequence>MNPASSDVTPRNMDDLLDQTPADLDPHFSSRPASSSWSPTAAAAASATPTLSALSAAEMHNDAPDAYMPVPSTPGQRFLGHALYEDDPGRPARDSYFSESSQPTLGGGSAAGYAKDDSRAASTIETEGGLLGLSGPAVYPGAHDPDHATREGGVSEKRAGGGKPSRRRRGYLILAGVLLILAVALGVGLGVGLSRHAAGASTSFSASGASGDASSSTGAAASPSSSVPPAAAVLVTGGDGSTITADNGTTFTYVNSFGGSWYYDVNDPFNNGARPQSWSPALNETFRYGIDTVRGVNLGGWLVTEPFIVPALYQTIQSRKTTADANINIVDEWTLMQALELDTANGGTQQLINHYETFITEQDFMQIAAAGLNFVRIPLPYWAIDMWDGEGFLPKVSWTYFLKAVKWARKYGIRINLDLHSLPGSQNGWNHSGRLGSYNVIYGPMGLANAQRALDYIRVLSEFISQPEYSNVVTMFGIMNEPQGNQIGLQQLSSFYYEAYKEVRLASGFGQGNGPMVSLHNGFLYPLSKFSGMFDGADRVSLDYHPYLCFGTPSAQPITSYGSRPCSAWGYDINSTMQDFGLIVAGEWSVAVTDCGLYLNGVGLGTRYEGTLDGYSKVYGDCAADGWLDWENWDKPTKAAYQTFALASMDALQNWFYWTWKVGASTAGRVETPQWSYLLGLQHGWIPKDPRQSLGQCGGSNPFNGPLSAWQTGGPGAGTMSASVQSALSPWPPQSISFAQSDVHAATDLPRYSPSGAPVTLPGPTFTAVASQVMTTTVSAGGGWANPTADTAGMMSNIPGCTYLDPWIGSSVSPPAPLCTGAVRRLEEAIDAVVTPAP</sequence>
<keyword evidence="10" id="KW-0326">Glycosidase</keyword>
<feature type="compositionally biased region" description="Basic and acidic residues" evidence="16">
    <location>
        <begin position="143"/>
        <end position="159"/>
    </location>
</feature>
<comment type="function">
    <text evidence="13">Glucosidase involved in the degradation of cellulosic biomass. Active on lichenan.</text>
</comment>
<evidence type="ECO:0000259" key="18">
    <source>
        <dbReference type="Pfam" id="PF00150"/>
    </source>
</evidence>
<dbReference type="PANTHER" id="PTHR31297">
    <property type="entry name" value="GLUCAN ENDO-1,6-BETA-GLUCOSIDASE B"/>
    <property type="match status" value="1"/>
</dbReference>
<dbReference type="EMBL" id="CAVNYO010000166">
    <property type="protein sequence ID" value="CAK5270365.1"/>
    <property type="molecule type" value="Genomic_DNA"/>
</dbReference>
<dbReference type="EC" id="3.2.1.58" evidence="14"/>
<evidence type="ECO:0000256" key="1">
    <source>
        <dbReference type="ARBA" id="ARBA00004401"/>
    </source>
</evidence>
<dbReference type="GO" id="GO:0071555">
    <property type="term" value="P:cell wall organization"/>
    <property type="evidence" value="ECO:0007669"/>
    <property type="project" value="UniProtKB-KW"/>
</dbReference>
<dbReference type="Pfam" id="PF00150">
    <property type="entry name" value="Cellulase"/>
    <property type="match status" value="1"/>
</dbReference>
<dbReference type="Gene3D" id="3.20.20.80">
    <property type="entry name" value="Glycosidases"/>
    <property type="match status" value="1"/>
</dbReference>
<dbReference type="Proteomes" id="UP001295794">
    <property type="component" value="Unassembled WGS sequence"/>
</dbReference>
<dbReference type="GO" id="GO:0005886">
    <property type="term" value="C:plasma membrane"/>
    <property type="evidence" value="ECO:0007669"/>
    <property type="project" value="UniProtKB-SubCell"/>
</dbReference>
<evidence type="ECO:0000256" key="7">
    <source>
        <dbReference type="ARBA" id="ARBA00022989"/>
    </source>
</evidence>
<gene>
    <name evidence="19" type="ORF">MYCIT1_LOCUS14716</name>
    <name evidence="20" type="ORF">MYCIT1_LOCUS37753</name>
</gene>
<keyword evidence="8 17" id="KW-0472">Membrane</keyword>
<comment type="caution">
    <text evidence="20">The sequence shown here is derived from an EMBL/GenBank/DDBJ whole genome shotgun (WGS) entry which is preliminary data.</text>
</comment>
<dbReference type="InterPro" id="IPR001547">
    <property type="entry name" value="Glyco_hydro_5"/>
</dbReference>
<feature type="compositionally biased region" description="Basic and acidic residues" evidence="16">
    <location>
        <begin position="83"/>
        <end position="93"/>
    </location>
</feature>
<evidence type="ECO:0000256" key="3">
    <source>
        <dbReference type="ARBA" id="ARBA00022475"/>
    </source>
</evidence>
<feature type="region of interest" description="Disordered" evidence="16">
    <location>
        <begin position="134"/>
        <end position="165"/>
    </location>
</feature>
<evidence type="ECO:0000256" key="10">
    <source>
        <dbReference type="ARBA" id="ARBA00023295"/>
    </source>
</evidence>
<evidence type="ECO:0000313" key="20">
    <source>
        <dbReference type="EMBL" id="CAK5284478.1"/>
    </source>
</evidence>
<dbReference type="GO" id="GO:0009986">
    <property type="term" value="C:cell surface"/>
    <property type="evidence" value="ECO:0007669"/>
    <property type="project" value="TreeGrafter"/>
</dbReference>
<evidence type="ECO:0000313" key="19">
    <source>
        <dbReference type="EMBL" id="CAK5270365.1"/>
    </source>
</evidence>
<evidence type="ECO:0000256" key="11">
    <source>
        <dbReference type="ARBA" id="ARBA00023316"/>
    </source>
</evidence>
<dbReference type="InterPro" id="IPR050386">
    <property type="entry name" value="Glycosyl_hydrolase_5"/>
</dbReference>
<feature type="transmembrane region" description="Helical" evidence="17">
    <location>
        <begin position="171"/>
        <end position="193"/>
    </location>
</feature>
<evidence type="ECO:0000256" key="16">
    <source>
        <dbReference type="SAM" id="MobiDB-lite"/>
    </source>
</evidence>
<evidence type="ECO:0000256" key="13">
    <source>
        <dbReference type="ARBA" id="ARBA00037126"/>
    </source>
</evidence>
<evidence type="ECO:0000256" key="8">
    <source>
        <dbReference type="ARBA" id="ARBA00023136"/>
    </source>
</evidence>
<dbReference type="SUPFAM" id="SSF51445">
    <property type="entry name" value="(Trans)glycosidases"/>
    <property type="match status" value="1"/>
</dbReference>
<organism evidence="20 21">
    <name type="scientific">Mycena citricolor</name>
    <dbReference type="NCBI Taxonomy" id="2018698"/>
    <lineage>
        <taxon>Eukaryota</taxon>
        <taxon>Fungi</taxon>
        <taxon>Dikarya</taxon>
        <taxon>Basidiomycota</taxon>
        <taxon>Agaricomycotina</taxon>
        <taxon>Agaricomycetes</taxon>
        <taxon>Agaricomycetidae</taxon>
        <taxon>Agaricales</taxon>
        <taxon>Marasmiineae</taxon>
        <taxon>Mycenaceae</taxon>
        <taxon>Mycena</taxon>
    </lineage>
</organism>
<dbReference type="GO" id="GO:0004338">
    <property type="term" value="F:glucan exo-1,3-beta-glucosidase activity"/>
    <property type="evidence" value="ECO:0007669"/>
    <property type="project" value="UniProtKB-EC"/>
</dbReference>
<dbReference type="AlphaFoldDB" id="A0AAD2I121"/>
<comment type="similarity">
    <text evidence="2">Belongs to the glycosyl hydrolase 5 (cellulase A) family.</text>
</comment>
<evidence type="ECO:0000256" key="12">
    <source>
        <dbReference type="ARBA" id="ARBA00036824"/>
    </source>
</evidence>
<reference evidence="20" key="1">
    <citation type="submission" date="2023-11" db="EMBL/GenBank/DDBJ databases">
        <authorList>
            <person name="De Vega J J."/>
            <person name="De Vega J J."/>
        </authorList>
    </citation>
    <scope>NUCLEOTIDE SEQUENCE</scope>
</reference>
<evidence type="ECO:0000256" key="9">
    <source>
        <dbReference type="ARBA" id="ARBA00023180"/>
    </source>
</evidence>
<feature type="domain" description="Glycoside hydrolase family 5" evidence="18">
    <location>
        <begin position="355"/>
        <end position="504"/>
    </location>
</feature>
<evidence type="ECO:0000256" key="5">
    <source>
        <dbReference type="ARBA" id="ARBA00022801"/>
    </source>
</evidence>
<name>A0AAD2I121_9AGAR</name>
<evidence type="ECO:0000256" key="14">
    <source>
        <dbReference type="ARBA" id="ARBA00038929"/>
    </source>
</evidence>
<evidence type="ECO:0000256" key="6">
    <source>
        <dbReference type="ARBA" id="ARBA00022968"/>
    </source>
</evidence>
<keyword evidence="21" id="KW-1185">Reference proteome</keyword>
<evidence type="ECO:0000256" key="2">
    <source>
        <dbReference type="ARBA" id="ARBA00005641"/>
    </source>
</evidence>
<evidence type="ECO:0000256" key="15">
    <source>
        <dbReference type="ARBA" id="ARBA00041260"/>
    </source>
</evidence>
<dbReference type="FunFam" id="3.20.20.80:FF:000033">
    <property type="entry name" value="Glucan 1,3-beta-glucosidase A"/>
    <property type="match status" value="1"/>
</dbReference>
<evidence type="ECO:0000256" key="4">
    <source>
        <dbReference type="ARBA" id="ARBA00022692"/>
    </source>
</evidence>
<comment type="subcellular location">
    <subcellularLocation>
        <location evidence="1">Cell membrane</location>
        <topology evidence="1">Single-pass type II membrane protein</topology>
    </subcellularLocation>
</comment>
<evidence type="ECO:0000256" key="17">
    <source>
        <dbReference type="SAM" id="Phobius"/>
    </source>
</evidence>